<dbReference type="Pfam" id="PF06742">
    <property type="entry name" value="DUF1214"/>
    <property type="match status" value="1"/>
</dbReference>
<evidence type="ECO:0008006" key="5">
    <source>
        <dbReference type="Google" id="ProtNLM"/>
    </source>
</evidence>
<gene>
    <name evidence="3" type="ORF">TR51_27210</name>
</gene>
<dbReference type="PANTHER" id="PTHR36509:SF2">
    <property type="entry name" value="BLL3101 PROTEIN"/>
    <property type="match status" value="1"/>
</dbReference>
<dbReference type="SUPFAM" id="SSF160935">
    <property type="entry name" value="VPA0735-like"/>
    <property type="match status" value="1"/>
</dbReference>
<reference evidence="3 4" key="1">
    <citation type="submission" date="2015-02" db="EMBL/GenBank/DDBJ databases">
        <title>Draft genome sequence of Kitasatospora griseola MF730-N6, a bafilomycin, terpentecin and satosporin producer.</title>
        <authorList>
            <person name="Arens J.C."/>
            <person name="Haltli B."/>
            <person name="Kerr R.G."/>
        </authorList>
    </citation>
    <scope>NUCLEOTIDE SEQUENCE [LARGE SCALE GENOMIC DNA]</scope>
    <source>
        <strain evidence="3 4">MF730-N6</strain>
    </source>
</reference>
<dbReference type="Gene3D" id="2.60.40.1610">
    <property type="entry name" value="Domain of unknown function DUF1254"/>
    <property type="match status" value="1"/>
</dbReference>
<name>A0A0D0PUC8_KITGR</name>
<evidence type="ECO:0000313" key="4">
    <source>
        <dbReference type="Proteomes" id="UP000032066"/>
    </source>
</evidence>
<dbReference type="STRING" id="2064.TR51_27210"/>
<feature type="domain" description="DUF1214" evidence="1">
    <location>
        <begin position="328"/>
        <end position="415"/>
    </location>
</feature>
<dbReference type="InterPro" id="IPR010621">
    <property type="entry name" value="DUF1214"/>
</dbReference>
<dbReference type="InterPro" id="IPR037049">
    <property type="entry name" value="DUF1214_C_sf"/>
</dbReference>
<feature type="domain" description="DUF1254" evidence="2">
    <location>
        <begin position="51"/>
        <end position="179"/>
    </location>
</feature>
<keyword evidence="4" id="KW-1185">Reference proteome</keyword>
<sequence length="431" mass="46768">MGGPASGDPAAVRRTAAQAWIRGYPMLANYGTLHVQAIDDADPRYVGGFGVFRHFSRPFTPADTDVVTPNNDTPYSWAWLDLRAEPWVLEVPATERYHVLPVHDLDTAYAGFVGTRTTGSGGGRHLIAGPGHRADPPDGFDTVVRTDTNLAGIVARTYLAGPADVPELQRVQAGYRLKPLSEHLGTPRPVAAEPVWPVWRGEEVLGTLEFFTFLDFLLGFFPVLPADAELRERLAELGVGTGDFEPAALSAEVRRAMLAGIADGREQLAAAAPGAATGSVLFGTREQLGTRYLDRACGALTGLYGLPAEEAWYGGWESEAGGRLPAVLRFGPGRLPPARYFWSATMYRFPERQLAPNDIDRFSIGDRTPGLVYAPDGSLTLYLQHERPTDPAESANWLPAPAGPYQVVVRAYGPKPELLNGSWRLPMPTPR</sequence>
<dbReference type="InterPro" id="IPR010679">
    <property type="entry name" value="DUF1254"/>
</dbReference>
<dbReference type="AlphaFoldDB" id="A0A0D0PUC8"/>
<dbReference type="PATRIC" id="fig|2064.6.peg.5775"/>
<dbReference type="OrthoDB" id="40820at2"/>
<evidence type="ECO:0000259" key="2">
    <source>
        <dbReference type="Pfam" id="PF06863"/>
    </source>
</evidence>
<evidence type="ECO:0000259" key="1">
    <source>
        <dbReference type="Pfam" id="PF06742"/>
    </source>
</evidence>
<dbReference type="Pfam" id="PF06863">
    <property type="entry name" value="DUF1254"/>
    <property type="match status" value="1"/>
</dbReference>
<dbReference type="RefSeq" id="WP_052509834.1">
    <property type="nucleotide sequence ID" value="NZ_JXZB01000004.1"/>
</dbReference>
<proteinExistence type="predicted"/>
<dbReference type="PANTHER" id="PTHR36509">
    <property type="entry name" value="BLL3101 PROTEIN"/>
    <property type="match status" value="1"/>
</dbReference>
<protein>
    <recommendedName>
        <fullName evidence="5">DUF1254 domain-containing protein</fullName>
    </recommendedName>
</protein>
<comment type="caution">
    <text evidence="3">The sequence shown here is derived from an EMBL/GenBank/DDBJ whole genome shotgun (WGS) entry which is preliminary data.</text>
</comment>
<dbReference type="Proteomes" id="UP000032066">
    <property type="component" value="Unassembled WGS sequence"/>
</dbReference>
<accession>A0A0D0PUC8</accession>
<evidence type="ECO:0000313" key="3">
    <source>
        <dbReference type="EMBL" id="KIQ64027.1"/>
    </source>
</evidence>
<dbReference type="InterPro" id="IPR037050">
    <property type="entry name" value="DUF1254_sf"/>
</dbReference>
<dbReference type="EMBL" id="JXZB01000004">
    <property type="protein sequence ID" value="KIQ64027.1"/>
    <property type="molecule type" value="Genomic_DNA"/>
</dbReference>
<organism evidence="3 4">
    <name type="scientific">Kitasatospora griseola</name>
    <name type="common">Streptomyces griseolosporeus</name>
    <dbReference type="NCBI Taxonomy" id="2064"/>
    <lineage>
        <taxon>Bacteria</taxon>
        <taxon>Bacillati</taxon>
        <taxon>Actinomycetota</taxon>
        <taxon>Actinomycetes</taxon>
        <taxon>Kitasatosporales</taxon>
        <taxon>Streptomycetaceae</taxon>
        <taxon>Kitasatospora</taxon>
    </lineage>
</organism>
<dbReference type="Gene3D" id="2.60.120.600">
    <property type="entry name" value="Domain of unknown function DUF1214, C-terminal domain"/>
    <property type="match status" value="1"/>
</dbReference>